<protein>
    <submittedName>
        <fullName evidence="1">Uncharacterized protein</fullName>
    </submittedName>
</protein>
<reference evidence="1" key="1">
    <citation type="journal article" date="2020" name="Nature">
        <title>Giant virus diversity and host interactions through global metagenomics.</title>
        <authorList>
            <person name="Schulz F."/>
            <person name="Roux S."/>
            <person name="Paez-Espino D."/>
            <person name="Jungbluth S."/>
            <person name="Walsh D.A."/>
            <person name="Denef V.J."/>
            <person name="McMahon K.D."/>
            <person name="Konstantinidis K.T."/>
            <person name="Eloe-Fadrosh E.A."/>
            <person name="Kyrpides N.C."/>
            <person name="Woyke T."/>
        </authorList>
    </citation>
    <scope>NUCLEOTIDE SEQUENCE</scope>
    <source>
        <strain evidence="1">GVMAG-M-3300025676-16</strain>
    </source>
</reference>
<organism evidence="1">
    <name type="scientific">viral metagenome</name>
    <dbReference type="NCBI Taxonomy" id="1070528"/>
    <lineage>
        <taxon>unclassified sequences</taxon>
        <taxon>metagenomes</taxon>
        <taxon>organismal metagenomes</taxon>
    </lineage>
</organism>
<proteinExistence type="predicted"/>
<dbReference type="EMBL" id="MN740295">
    <property type="protein sequence ID" value="QHT98672.1"/>
    <property type="molecule type" value="Genomic_DNA"/>
</dbReference>
<dbReference type="AlphaFoldDB" id="A0A6C0IZZ9"/>
<name>A0A6C0IZZ9_9ZZZZ</name>
<sequence length="270" mass="32083">MILFSETEYFMNGIYAIAQLLYLDKKTFTILGELHGKYWECKGNKISPWEYCAKRISDNPDCSVLLEYDKSLSEESILQLESKSITDIYLTLEQQNKKYKIIPYDIRQWFLGIELHQSLYHSNYILNKLKQGSYSLIQEKYIDCFHNKCKINKKFLDTSSYDGDIKKLMENIKHEIIESFDNISKNIKTEDTEIIHKLLKENWQKVTDYFLLTIIFNDNKTNEYIVLGGMYHFEFLVKKLEKLTVLVNLQEFNEKRNSNNCASVYEPIIF</sequence>
<accession>A0A6C0IZZ9</accession>
<evidence type="ECO:0000313" key="1">
    <source>
        <dbReference type="EMBL" id="QHT98672.1"/>
    </source>
</evidence>